<name>A0A3M4S8H8_PSEA0</name>
<keyword evidence="1" id="KW-0175">Coiled coil</keyword>
<comment type="caution">
    <text evidence="2">The sequence shown here is derived from an EMBL/GenBank/DDBJ whole genome shotgun (WGS) entry which is preliminary data.</text>
</comment>
<dbReference type="AlphaFoldDB" id="A0A3M4S8H8"/>
<sequence>MNNETHAVPELLPLGGEVESKMIKLAVELANRRPLRHLQGLCEREKSIPTEKLIEYVEMSGDTLAAIAIDIRNSVDGHRFQLATAQVAIENLKAELARSESDSREQRAEIDQIKARNSELEAMRCAARNDEHCLPDSDL</sequence>
<feature type="coiled-coil region" evidence="1">
    <location>
        <begin position="82"/>
        <end position="123"/>
    </location>
</feature>
<dbReference type="EMBL" id="RBRS01000376">
    <property type="protein sequence ID" value="RMR11237.1"/>
    <property type="molecule type" value="Genomic_DNA"/>
</dbReference>
<evidence type="ECO:0000313" key="2">
    <source>
        <dbReference type="EMBL" id="RMR11237.1"/>
    </source>
</evidence>
<accession>A0A3M4S8H8</accession>
<evidence type="ECO:0000256" key="1">
    <source>
        <dbReference type="SAM" id="Coils"/>
    </source>
</evidence>
<dbReference type="RefSeq" id="WP_122310977.1">
    <property type="nucleotide sequence ID" value="NZ_RBRS01000376.1"/>
</dbReference>
<gene>
    <name evidence="2" type="ORF">ALP90_200021</name>
</gene>
<protein>
    <submittedName>
        <fullName evidence="2">Uncharacterized protein</fullName>
    </submittedName>
</protein>
<dbReference type="Proteomes" id="UP000271097">
    <property type="component" value="Unassembled WGS sequence"/>
</dbReference>
<proteinExistence type="predicted"/>
<evidence type="ECO:0000313" key="3">
    <source>
        <dbReference type="Proteomes" id="UP000271097"/>
    </source>
</evidence>
<reference evidence="2 3" key="1">
    <citation type="submission" date="2018-08" db="EMBL/GenBank/DDBJ databases">
        <title>Recombination of ecologically and evolutionarily significant loci maintains genetic cohesion in the Pseudomonas syringae species complex.</title>
        <authorList>
            <person name="Dillon M."/>
            <person name="Thakur S."/>
            <person name="Almeida R.N.D."/>
            <person name="Weir B.S."/>
            <person name="Guttman D.S."/>
        </authorList>
    </citation>
    <scope>NUCLEOTIDE SEQUENCE [LARGE SCALE GENOMIC DNA]</scope>
    <source>
        <strain evidence="2 3">ICMP 5931</strain>
    </source>
</reference>
<organism evidence="2 3">
    <name type="scientific">Pseudomonas amygdali pv. ulmi</name>
    <dbReference type="NCBI Taxonomy" id="251720"/>
    <lineage>
        <taxon>Bacteria</taxon>
        <taxon>Pseudomonadati</taxon>
        <taxon>Pseudomonadota</taxon>
        <taxon>Gammaproteobacteria</taxon>
        <taxon>Pseudomonadales</taxon>
        <taxon>Pseudomonadaceae</taxon>
        <taxon>Pseudomonas</taxon>
        <taxon>Pseudomonas amygdali</taxon>
    </lineage>
</organism>